<keyword evidence="4" id="KW-1185">Reference proteome</keyword>
<dbReference type="PANTHER" id="PTHR31476:SF19">
    <property type="entry name" value="UBIQUITIN CARBOXYL-TERMINAL HYDROLASE FAMILY PROTEIN"/>
    <property type="match status" value="1"/>
</dbReference>
<evidence type="ECO:0000259" key="2">
    <source>
        <dbReference type="Pfam" id="PF11955"/>
    </source>
</evidence>
<dbReference type="STRING" id="3871.A0A4P1QPQ1"/>
<dbReference type="PROSITE" id="PS50096">
    <property type="entry name" value="IQ"/>
    <property type="match status" value="1"/>
</dbReference>
<dbReference type="InterPro" id="IPR045040">
    <property type="entry name" value="PORR_fam"/>
</dbReference>
<name>A0A4P1QPQ1_LUPAN</name>
<accession>A0A4P1QPQ1</accession>
<sequence>MSLSSKLPHQFNLIRTFVNAKVKWVRDPYLDTAVLKEKDLKQVIALKNQIISSPSKSLSMYTASPLKDPLNLPNTTTKFVNNYRCVFTQFQPTSAFLPHVKLTPQALSVHNEEMSVHNSSDNRKDTVQRLTRFLMLAGMRQLPLYVIDKLKWDLGLPHDYVTTLLADYPDYFDVCGVEDPSSGKELLALELISWRKELSVSELEKSAMGLDYSGDKRRHDIVFPMFFPKGFDLQKRVSTWVENWQTLPYISPYEDAFHLDTNSDQAEKWTVAILHELLSLLVSKKTERRNLLSYGQCLGLGSRFEKALVHHPGIFYISNKLTTQTVVLREAYRKDFLVKKHPLMGMRYSPMFGKIHPSPAGTLAPEKLSSLKSNNYAGKESSGLANDIKSETIAATRIQTAFRAYKARKTLRLLKGVTKLKILTQGYSVKKQANTAITYLHSWSNIQAEIRARRLCMVTEDRIRRKKLESQLKLEAKIHDLEVEWCGGSVTMEETLGRIHQREEAAVKRERAMAYAFSHQWRANASQSQVLGNYEVSKANWGWSWKERWIAARPWESRVPSISINLPKKAQISPSSKVQKDKSTSKPQTPAAVKTPTNAKGTSPLGNAKGTTKARRLSYPTTEKTVVHEGVQ</sequence>
<dbReference type="EMBL" id="CM007379">
    <property type="protein sequence ID" value="OIV91706.1"/>
    <property type="molecule type" value="Genomic_DNA"/>
</dbReference>
<feature type="compositionally biased region" description="Polar residues" evidence="1">
    <location>
        <begin position="595"/>
        <end position="605"/>
    </location>
</feature>
<dbReference type="GO" id="GO:0003723">
    <property type="term" value="F:RNA binding"/>
    <property type="evidence" value="ECO:0007669"/>
    <property type="project" value="InterPro"/>
</dbReference>
<evidence type="ECO:0000313" key="4">
    <source>
        <dbReference type="Proteomes" id="UP000188354"/>
    </source>
</evidence>
<dbReference type="CDD" id="cd23767">
    <property type="entry name" value="IQCD"/>
    <property type="match status" value="1"/>
</dbReference>
<reference evidence="3 4" key="1">
    <citation type="journal article" date="2017" name="Plant Biotechnol. J.">
        <title>A comprehensive draft genome sequence for lupin (Lupinus angustifolius), an emerging health food: insights into plant-microbe interactions and legume evolution.</title>
        <authorList>
            <person name="Hane J.K."/>
            <person name="Ming Y."/>
            <person name="Kamphuis L.G."/>
            <person name="Nelson M.N."/>
            <person name="Garg G."/>
            <person name="Atkins C.A."/>
            <person name="Bayer P.E."/>
            <person name="Bravo A."/>
            <person name="Bringans S."/>
            <person name="Cannon S."/>
            <person name="Edwards D."/>
            <person name="Foley R."/>
            <person name="Gao L.L."/>
            <person name="Harrison M.J."/>
            <person name="Huang W."/>
            <person name="Hurgobin B."/>
            <person name="Li S."/>
            <person name="Liu C.W."/>
            <person name="McGrath A."/>
            <person name="Morahan G."/>
            <person name="Murray J."/>
            <person name="Weller J."/>
            <person name="Jian J."/>
            <person name="Singh K.B."/>
        </authorList>
    </citation>
    <scope>NUCLEOTIDE SEQUENCE [LARGE SCALE GENOMIC DNA]</scope>
    <source>
        <strain evidence="4">cv. Tanjil</strain>
        <tissue evidence="3">Whole plant</tissue>
    </source>
</reference>
<evidence type="ECO:0000313" key="3">
    <source>
        <dbReference type="EMBL" id="OIV91706.1"/>
    </source>
</evidence>
<proteinExistence type="predicted"/>
<dbReference type="InterPro" id="IPR021099">
    <property type="entry name" value="PORR_domain"/>
</dbReference>
<dbReference type="AlphaFoldDB" id="A0A4P1QPQ1"/>
<dbReference type="Proteomes" id="UP000188354">
    <property type="component" value="Chromosome LG19"/>
</dbReference>
<evidence type="ECO:0000256" key="1">
    <source>
        <dbReference type="SAM" id="MobiDB-lite"/>
    </source>
</evidence>
<feature type="region of interest" description="Disordered" evidence="1">
    <location>
        <begin position="570"/>
        <end position="632"/>
    </location>
</feature>
<dbReference type="Gramene" id="OIV91706">
    <property type="protein sequence ID" value="OIV91706"/>
    <property type="gene ID" value="TanjilG_26559"/>
</dbReference>
<dbReference type="PANTHER" id="PTHR31476">
    <property type="entry name" value="PROTEIN WHAT'S THIS FACTOR 1 HOMOLOG, CHLOROPLASTIC"/>
    <property type="match status" value="1"/>
</dbReference>
<feature type="domain" description="PORR" evidence="2">
    <location>
        <begin position="25"/>
        <end position="348"/>
    </location>
</feature>
<gene>
    <name evidence="3" type="ORF">TanjilG_26559</name>
</gene>
<organism evidence="3 4">
    <name type="scientific">Lupinus angustifolius</name>
    <name type="common">Narrow-leaved blue lupine</name>
    <dbReference type="NCBI Taxonomy" id="3871"/>
    <lineage>
        <taxon>Eukaryota</taxon>
        <taxon>Viridiplantae</taxon>
        <taxon>Streptophyta</taxon>
        <taxon>Embryophyta</taxon>
        <taxon>Tracheophyta</taxon>
        <taxon>Spermatophyta</taxon>
        <taxon>Magnoliopsida</taxon>
        <taxon>eudicotyledons</taxon>
        <taxon>Gunneridae</taxon>
        <taxon>Pentapetalae</taxon>
        <taxon>rosids</taxon>
        <taxon>fabids</taxon>
        <taxon>Fabales</taxon>
        <taxon>Fabaceae</taxon>
        <taxon>Papilionoideae</taxon>
        <taxon>50 kb inversion clade</taxon>
        <taxon>genistoids sensu lato</taxon>
        <taxon>core genistoids</taxon>
        <taxon>Genisteae</taxon>
        <taxon>Lupinus</taxon>
    </lineage>
</organism>
<protein>
    <recommendedName>
        <fullName evidence="2">PORR domain-containing protein</fullName>
    </recommendedName>
</protein>
<dbReference type="Pfam" id="PF11955">
    <property type="entry name" value="PORR"/>
    <property type="match status" value="1"/>
</dbReference>